<dbReference type="Pfam" id="PF18538">
    <property type="entry name" value="DUF5624"/>
    <property type="match status" value="1"/>
</dbReference>
<accession>A0A0W0VTL6</accession>
<evidence type="ECO:0000313" key="2">
    <source>
        <dbReference type="EMBL" id="KTD23536.1"/>
    </source>
</evidence>
<protein>
    <recommendedName>
        <fullName evidence="1">DUF5624 domain-containing protein</fullName>
    </recommendedName>
</protein>
<dbReference type="EMBL" id="LNYI01000013">
    <property type="protein sequence ID" value="KTD23536.1"/>
    <property type="molecule type" value="Genomic_DNA"/>
</dbReference>
<sequence length="413" mass="46568">MVAVQPAAAEYVTPTAFMDLYFDFTGTEEPDFPKGKTTIAQYLLQSEKKDTDVNLFNGPLILIFDSSFYIYDQNRRLLFSKLLRTNRSSGFFELTAVSHVGPALSYLAKIKENGDPSWKSAMANLLNDIKKVKALNAQKNNNWLDRAQIRPWLPYKQDIQAMIDYAMSMAGNYIVKVQRGAEFDLDHVQQDFLRGNKDYPIPYNSVMVGTFMLTALESMIEVYEAVNKLQLDWSHAMVLVRNVAGSNVSAGLTKGTDWMVPFVDALSQHKLPAERLIIVPYAQVRNDIGQDPLSAESYKYYVYGVWGSIYTRTRIAREVFTDLETIYLPGRPPIPGDYGYTTADNIVDFMVRIKHSLADSREMLSNSVGFWLPGELQNKNWDVTKIDIPGLTVGFPLGIKGYPKVNPEIGSAS</sequence>
<comment type="caution">
    <text evidence="2">The sequence shown here is derived from an EMBL/GenBank/DDBJ whole genome shotgun (WGS) entry which is preliminary data.</text>
</comment>
<dbReference type="PATRIC" id="fig|45067.4.peg.824"/>
<organism evidence="2 3">
    <name type="scientific">Legionella lansingensis</name>
    <dbReference type="NCBI Taxonomy" id="45067"/>
    <lineage>
        <taxon>Bacteria</taxon>
        <taxon>Pseudomonadati</taxon>
        <taxon>Pseudomonadota</taxon>
        <taxon>Gammaproteobacteria</taxon>
        <taxon>Legionellales</taxon>
        <taxon>Legionellaceae</taxon>
        <taxon>Legionella</taxon>
    </lineage>
</organism>
<proteinExistence type="predicted"/>
<evidence type="ECO:0000313" key="3">
    <source>
        <dbReference type="Proteomes" id="UP000054869"/>
    </source>
</evidence>
<reference evidence="2 3" key="1">
    <citation type="submission" date="2015-11" db="EMBL/GenBank/DDBJ databases">
        <title>Genomic analysis of 38 Legionella species identifies large and diverse effector repertoires.</title>
        <authorList>
            <person name="Burstein D."/>
            <person name="Amaro F."/>
            <person name="Zusman T."/>
            <person name="Lifshitz Z."/>
            <person name="Cohen O."/>
            <person name="Gilbert J.A."/>
            <person name="Pupko T."/>
            <person name="Shuman H.A."/>
            <person name="Segal G."/>
        </authorList>
    </citation>
    <scope>NUCLEOTIDE SEQUENCE [LARGE SCALE GENOMIC DNA]</scope>
    <source>
        <strain evidence="2 3">ATCC 49751</strain>
    </source>
</reference>
<dbReference type="eggNOG" id="ENOG50312VW">
    <property type="taxonomic scope" value="Bacteria"/>
</dbReference>
<gene>
    <name evidence="2" type="ORF">Llan_0794</name>
</gene>
<dbReference type="Proteomes" id="UP000054869">
    <property type="component" value="Unassembled WGS sequence"/>
</dbReference>
<evidence type="ECO:0000259" key="1">
    <source>
        <dbReference type="Pfam" id="PF18538"/>
    </source>
</evidence>
<dbReference type="AlphaFoldDB" id="A0A0W0VTL6"/>
<name>A0A0W0VTL6_9GAMM</name>
<feature type="domain" description="DUF5624" evidence="1">
    <location>
        <begin position="89"/>
        <end position="216"/>
    </location>
</feature>
<keyword evidence="3" id="KW-1185">Reference proteome</keyword>
<dbReference type="STRING" id="45067.Llan_0794"/>
<dbReference type="InterPro" id="IPR041132">
    <property type="entry name" value="DUF5624"/>
</dbReference>
<dbReference type="Gene3D" id="6.10.250.2710">
    <property type="match status" value="1"/>
</dbReference>